<gene>
    <name evidence="2" type="ORF">ACFQJC_08065</name>
</gene>
<dbReference type="AlphaFoldDB" id="A0ABD5ZED4"/>
<dbReference type="Proteomes" id="UP001596481">
    <property type="component" value="Unassembled WGS sequence"/>
</dbReference>
<dbReference type="RefSeq" id="WP_390222806.1">
    <property type="nucleotide sequence ID" value="NZ_JBHTAA010000005.1"/>
</dbReference>
<dbReference type="PROSITE" id="PS51257">
    <property type="entry name" value="PROKAR_LIPOPROTEIN"/>
    <property type="match status" value="1"/>
</dbReference>
<organism evidence="2 3">
    <name type="scientific">Haloferax namakaokahaiae</name>
    <dbReference type="NCBI Taxonomy" id="1748331"/>
    <lineage>
        <taxon>Archaea</taxon>
        <taxon>Methanobacteriati</taxon>
        <taxon>Methanobacteriota</taxon>
        <taxon>Stenosarchaea group</taxon>
        <taxon>Halobacteria</taxon>
        <taxon>Halobacteriales</taxon>
        <taxon>Haloferacaceae</taxon>
        <taxon>Haloferax</taxon>
    </lineage>
</organism>
<dbReference type="EMBL" id="JBHTAA010000005">
    <property type="protein sequence ID" value="MFC7203464.1"/>
    <property type="molecule type" value="Genomic_DNA"/>
</dbReference>
<evidence type="ECO:0008006" key="4">
    <source>
        <dbReference type="Google" id="ProtNLM"/>
    </source>
</evidence>
<comment type="caution">
    <text evidence="2">The sequence shown here is derived from an EMBL/GenBank/DDBJ whole genome shotgun (WGS) entry which is preliminary data.</text>
</comment>
<evidence type="ECO:0000313" key="2">
    <source>
        <dbReference type="EMBL" id="MFC7203464.1"/>
    </source>
</evidence>
<evidence type="ECO:0000313" key="3">
    <source>
        <dbReference type="Proteomes" id="UP001596481"/>
    </source>
</evidence>
<feature type="compositionally biased region" description="Low complexity" evidence="1">
    <location>
        <begin position="33"/>
        <end position="43"/>
    </location>
</feature>
<evidence type="ECO:0000256" key="1">
    <source>
        <dbReference type="SAM" id="MobiDB-lite"/>
    </source>
</evidence>
<reference evidence="2 3" key="1">
    <citation type="journal article" date="2019" name="Int. J. Syst. Evol. Microbiol.">
        <title>The Global Catalogue of Microorganisms (GCM) 10K type strain sequencing project: providing services to taxonomists for standard genome sequencing and annotation.</title>
        <authorList>
            <consortium name="The Broad Institute Genomics Platform"/>
            <consortium name="The Broad Institute Genome Sequencing Center for Infectious Disease"/>
            <person name="Wu L."/>
            <person name="Ma J."/>
        </authorList>
    </citation>
    <scope>NUCLEOTIDE SEQUENCE [LARGE SCALE GENOMIC DNA]</scope>
    <source>
        <strain evidence="2 3">DSM 29988</strain>
    </source>
</reference>
<name>A0ABD5ZED4_9EURY</name>
<proteinExistence type="predicted"/>
<accession>A0ABD5ZED4</accession>
<keyword evidence="3" id="KW-1185">Reference proteome</keyword>
<sequence>MQRRTLLSTLGIGLTAALAGCTASANGGDDPTETPTETASPTPEPIEAVLVEPGEQLTAVVGANAIIADGLGDPHHVRLRNDIDAPWFVSIDVSPPLVSGHAETYEVRPEAEVVLTFPVPAEYDVSVTDVQSTATTTATITPSNFDCNQSSTVISPDGGELSVQTLSTRMACAPPTITEETPFSVTLGDGSLPDDEATKPQSVMVSNATDTAETVEFSISTTDEQIVFGGTYRLEPNARLEVSLTEVRGVVAAVTRADGETTESVSISESQFDCNSSTTVLALVEDEIQARTRSTLLFCGEE</sequence>
<feature type="region of interest" description="Disordered" evidence="1">
    <location>
        <begin position="23"/>
        <end position="43"/>
    </location>
</feature>
<protein>
    <recommendedName>
        <fullName evidence="4">META domain-containing protein</fullName>
    </recommendedName>
</protein>